<proteinExistence type="predicted"/>
<dbReference type="Proteomes" id="UP001652700">
    <property type="component" value="Unplaced"/>
</dbReference>
<keyword evidence="1" id="KW-0732">Signal</keyword>
<feature type="chain" id="PRO_5028339896" evidence="1">
    <location>
        <begin position="21"/>
        <end position="160"/>
    </location>
</feature>
<evidence type="ECO:0000313" key="4">
    <source>
        <dbReference type="Proteomes" id="UP001652700"/>
    </source>
</evidence>
<dbReference type="KEGG" id="dvv:114331401"/>
<dbReference type="InterPro" id="IPR050111">
    <property type="entry name" value="C-type_lectin/snaclec_domain"/>
</dbReference>
<dbReference type="InterPro" id="IPR016187">
    <property type="entry name" value="CTDL_fold"/>
</dbReference>
<dbReference type="PANTHER" id="PTHR22803">
    <property type="entry name" value="MANNOSE, PHOSPHOLIPASE, LECTIN RECEPTOR RELATED"/>
    <property type="match status" value="1"/>
</dbReference>
<dbReference type="InterPro" id="IPR001304">
    <property type="entry name" value="C-type_lectin-like"/>
</dbReference>
<evidence type="ECO:0000313" key="5">
    <source>
        <dbReference type="RefSeq" id="XP_028136782.1"/>
    </source>
</evidence>
<dbReference type="RefSeq" id="XP_028136782.1">
    <property type="nucleotide sequence ID" value="XM_028280981.1"/>
</dbReference>
<reference evidence="5" key="1">
    <citation type="submission" date="2025-04" db="UniProtKB">
        <authorList>
            <consortium name="RefSeq"/>
        </authorList>
    </citation>
    <scope>IDENTIFICATION</scope>
    <source>
        <tissue evidence="5">Whole insect</tissue>
    </source>
</reference>
<evidence type="ECO:0000313" key="3">
    <source>
        <dbReference type="EnsemblMetazoa" id="XP_028136782.1"/>
    </source>
</evidence>
<dbReference type="SMART" id="SM00034">
    <property type="entry name" value="CLECT"/>
    <property type="match status" value="1"/>
</dbReference>
<dbReference type="SUPFAM" id="SSF56436">
    <property type="entry name" value="C-type lectin-like"/>
    <property type="match status" value="1"/>
</dbReference>
<feature type="domain" description="C-type lectin" evidence="2">
    <location>
        <begin position="30"/>
        <end position="151"/>
    </location>
</feature>
<name>A0A6P7FPT4_DIAVI</name>
<dbReference type="OrthoDB" id="7962197at2759"/>
<sequence length="160" mass="18417">MIRLISLILYFSYLCKTGESCDGDNPKLRYFLGAKKVNWAAAIKLCQTVGMSLVSIQNKEKSDQITQFLESTGVNYDSYDTAIWTSGNRLQDKVNWFWLAREPVRFTNWDTRYNEPNNYGGNEECISILKDGAITTWNDIACNREFYPLCEKSMCCSLLN</sequence>
<dbReference type="InterPro" id="IPR016186">
    <property type="entry name" value="C-type_lectin-like/link_sf"/>
</dbReference>
<dbReference type="AlphaFoldDB" id="A0A6P7FPT4"/>
<evidence type="ECO:0000256" key="1">
    <source>
        <dbReference type="SAM" id="SignalP"/>
    </source>
</evidence>
<dbReference type="Gene3D" id="3.10.100.10">
    <property type="entry name" value="Mannose-Binding Protein A, subunit A"/>
    <property type="match status" value="1"/>
</dbReference>
<dbReference type="GeneID" id="114331401"/>
<accession>A0A6P7FPT4</accession>
<dbReference type="InParanoid" id="A0A6P7FPT4"/>
<dbReference type="Pfam" id="PF00059">
    <property type="entry name" value="Lectin_C"/>
    <property type="match status" value="1"/>
</dbReference>
<keyword evidence="4" id="KW-1185">Reference proteome</keyword>
<dbReference type="PROSITE" id="PS50041">
    <property type="entry name" value="C_TYPE_LECTIN_2"/>
    <property type="match status" value="1"/>
</dbReference>
<protein>
    <submittedName>
        <fullName evidence="5">Perlucin-like</fullName>
    </submittedName>
</protein>
<gene>
    <name evidence="5" type="primary">LOC114331401</name>
</gene>
<organism evidence="5">
    <name type="scientific">Diabrotica virgifera virgifera</name>
    <name type="common">western corn rootworm</name>
    <dbReference type="NCBI Taxonomy" id="50390"/>
    <lineage>
        <taxon>Eukaryota</taxon>
        <taxon>Metazoa</taxon>
        <taxon>Ecdysozoa</taxon>
        <taxon>Arthropoda</taxon>
        <taxon>Hexapoda</taxon>
        <taxon>Insecta</taxon>
        <taxon>Pterygota</taxon>
        <taxon>Neoptera</taxon>
        <taxon>Endopterygota</taxon>
        <taxon>Coleoptera</taxon>
        <taxon>Polyphaga</taxon>
        <taxon>Cucujiformia</taxon>
        <taxon>Chrysomeloidea</taxon>
        <taxon>Chrysomelidae</taxon>
        <taxon>Galerucinae</taxon>
        <taxon>Diabroticina</taxon>
        <taxon>Diabroticites</taxon>
        <taxon>Diabrotica</taxon>
    </lineage>
</organism>
<evidence type="ECO:0000259" key="2">
    <source>
        <dbReference type="PROSITE" id="PS50041"/>
    </source>
</evidence>
<feature type="signal peptide" evidence="1">
    <location>
        <begin position="1"/>
        <end position="20"/>
    </location>
</feature>
<dbReference type="EnsemblMetazoa" id="XM_028280981.2">
    <property type="protein sequence ID" value="XP_028136782.1"/>
    <property type="gene ID" value="LOC114331401"/>
</dbReference>
<dbReference type="CDD" id="cd00037">
    <property type="entry name" value="CLECT"/>
    <property type="match status" value="1"/>
</dbReference>
<reference evidence="3" key="2">
    <citation type="submission" date="2025-05" db="UniProtKB">
        <authorList>
            <consortium name="EnsemblMetazoa"/>
        </authorList>
    </citation>
    <scope>IDENTIFICATION</scope>
</reference>